<dbReference type="CDD" id="cd06260">
    <property type="entry name" value="DUF820-like"/>
    <property type="match status" value="1"/>
</dbReference>
<evidence type="ECO:0000259" key="1">
    <source>
        <dbReference type="Pfam" id="PF05685"/>
    </source>
</evidence>
<sequence>MSMQPAVEAYTVQDYLQWEGDWELIHGQPVARVPSPSFDHQQISAAVFRQLDEALDDCPHCQAVFEIDVEFAQDTVVRPDVLVICYQPESERLTRAPDLIFEVISPKTTRRDEVVKFELYRTEGVPHYVLVYPEAKKAKVWRLVEGEYRKVGDFHDETHCFKLSKCAFDFDFSRLWKRKGGQA</sequence>
<dbReference type="AlphaFoldDB" id="A0A080LTD2"/>
<organism evidence="2 3">
    <name type="scientific">Candidatus Accumulibacter phosphatis</name>
    <dbReference type="NCBI Taxonomy" id="327160"/>
    <lineage>
        <taxon>Bacteria</taxon>
        <taxon>Pseudomonadati</taxon>
        <taxon>Pseudomonadota</taxon>
        <taxon>Betaproteobacteria</taxon>
        <taxon>Candidatus Accumulibacter</taxon>
    </lineage>
</organism>
<name>A0A080LTD2_9PROT</name>
<dbReference type="Proteomes" id="UP000020077">
    <property type="component" value="Unassembled WGS sequence"/>
</dbReference>
<protein>
    <recommendedName>
        <fullName evidence="1">Putative restriction endonuclease domain-containing protein</fullName>
    </recommendedName>
</protein>
<dbReference type="EMBL" id="JDVG02000503">
    <property type="protein sequence ID" value="KFB71716.1"/>
    <property type="molecule type" value="Genomic_DNA"/>
</dbReference>
<evidence type="ECO:0000313" key="2">
    <source>
        <dbReference type="EMBL" id="KFB71716.1"/>
    </source>
</evidence>
<dbReference type="InterPro" id="IPR012296">
    <property type="entry name" value="Nuclease_put_TT1808"/>
</dbReference>
<feature type="domain" description="Putative restriction endonuclease" evidence="1">
    <location>
        <begin position="12"/>
        <end position="154"/>
    </location>
</feature>
<reference evidence="2 3" key="1">
    <citation type="submission" date="2014-02" db="EMBL/GenBank/DDBJ databases">
        <title>Expanding our view of genomic diversity in Candidatus Accumulibacter clades.</title>
        <authorList>
            <person name="Skennerton C.T."/>
            <person name="Barr J.J."/>
            <person name="Slater F.R."/>
            <person name="Bond P.L."/>
            <person name="Tyson G.W."/>
        </authorList>
    </citation>
    <scope>NUCLEOTIDE SEQUENCE [LARGE SCALE GENOMIC DNA]</scope>
    <source>
        <strain evidence="3">BA-91</strain>
    </source>
</reference>
<accession>A0A080LTD2</accession>
<dbReference type="Pfam" id="PF05685">
    <property type="entry name" value="Uma2"/>
    <property type="match status" value="1"/>
</dbReference>
<dbReference type="SUPFAM" id="SSF52980">
    <property type="entry name" value="Restriction endonuclease-like"/>
    <property type="match status" value="1"/>
</dbReference>
<evidence type="ECO:0000313" key="3">
    <source>
        <dbReference type="Proteomes" id="UP000020077"/>
    </source>
</evidence>
<proteinExistence type="predicted"/>
<gene>
    <name evidence="2" type="ORF">AW09_003133</name>
</gene>
<dbReference type="InterPro" id="IPR011335">
    <property type="entry name" value="Restrct_endonuc-II-like"/>
</dbReference>
<dbReference type="Gene3D" id="3.90.1570.10">
    <property type="entry name" value="tt1808, chain A"/>
    <property type="match status" value="1"/>
</dbReference>
<dbReference type="InterPro" id="IPR008538">
    <property type="entry name" value="Uma2"/>
</dbReference>
<comment type="caution">
    <text evidence="2">The sequence shown here is derived from an EMBL/GenBank/DDBJ whole genome shotgun (WGS) entry which is preliminary data.</text>
</comment>
<dbReference type="PANTHER" id="PTHR36558">
    <property type="entry name" value="GLR1098 PROTEIN"/>
    <property type="match status" value="1"/>
</dbReference>
<dbReference type="PANTHER" id="PTHR36558:SF1">
    <property type="entry name" value="RESTRICTION ENDONUCLEASE DOMAIN-CONTAINING PROTEIN-RELATED"/>
    <property type="match status" value="1"/>
</dbReference>